<feature type="transmembrane region" description="Helical" evidence="6">
    <location>
        <begin position="393"/>
        <end position="416"/>
    </location>
</feature>
<keyword evidence="3 6" id="KW-0812">Transmembrane</keyword>
<evidence type="ECO:0000313" key="7">
    <source>
        <dbReference type="EMBL" id="CAB4942101.1"/>
    </source>
</evidence>
<evidence type="ECO:0000256" key="3">
    <source>
        <dbReference type="ARBA" id="ARBA00022692"/>
    </source>
</evidence>
<organism evidence="7">
    <name type="scientific">freshwater metagenome</name>
    <dbReference type="NCBI Taxonomy" id="449393"/>
    <lineage>
        <taxon>unclassified sequences</taxon>
        <taxon>metagenomes</taxon>
        <taxon>ecological metagenomes</taxon>
    </lineage>
</organism>
<keyword evidence="5 6" id="KW-0472">Membrane</keyword>
<feature type="transmembrane region" description="Helical" evidence="6">
    <location>
        <begin position="36"/>
        <end position="54"/>
    </location>
</feature>
<dbReference type="PIRSF" id="PIRSF006060">
    <property type="entry name" value="AA_transporter"/>
    <property type="match status" value="1"/>
</dbReference>
<keyword evidence="2" id="KW-1003">Cell membrane</keyword>
<dbReference type="Pfam" id="PF13520">
    <property type="entry name" value="AA_permease_2"/>
    <property type="match status" value="1"/>
</dbReference>
<feature type="transmembrane region" description="Helical" evidence="6">
    <location>
        <begin position="422"/>
        <end position="439"/>
    </location>
</feature>
<dbReference type="AlphaFoldDB" id="A0A6J7JHT0"/>
<feature type="transmembrane region" description="Helical" evidence="6">
    <location>
        <begin position="189"/>
        <end position="208"/>
    </location>
</feature>
<feature type="transmembrane region" description="Helical" evidence="6">
    <location>
        <begin position="147"/>
        <end position="169"/>
    </location>
</feature>
<gene>
    <name evidence="7" type="ORF">UFOPK3772_01001</name>
</gene>
<feature type="transmembrane region" description="Helical" evidence="6">
    <location>
        <begin position="366"/>
        <end position="386"/>
    </location>
</feature>
<feature type="transmembrane region" description="Helical" evidence="6">
    <location>
        <begin position="283"/>
        <end position="308"/>
    </location>
</feature>
<evidence type="ECO:0000256" key="5">
    <source>
        <dbReference type="ARBA" id="ARBA00023136"/>
    </source>
</evidence>
<feature type="transmembrane region" description="Helical" evidence="6">
    <location>
        <begin position="329"/>
        <end position="354"/>
    </location>
</feature>
<dbReference type="InterPro" id="IPR002293">
    <property type="entry name" value="AA/rel_permease1"/>
</dbReference>
<reference evidence="7" key="1">
    <citation type="submission" date="2020-05" db="EMBL/GenBank/DDBJ databases">
        <authorList>
            <person name="Chiriac C."/>
            <person name="Salcher M."/>
            <person name="Ghai R."/>
            <person name="Kavagutti S V."/>
        </authorList>
    </citation>
    <scope>NUCLEOTIDE SEQUENCE</scope>
</reference>
<sequence>MVGGIAISLAAMGPTMSVSLNPQAIADQVGPAVPTTFLIALVPLMLIVGSFVVLTKRRGTAGSLFGLVGAEIGPRSGAAAGVWLIGAYVASAAITALSFGIFTSTLLQEFGWTSTPQWLPIVLALIILPLTTYLAGRTMRALGHALLILEGLTMAAILIVSVMALFRLVTSGGPQGQTVDWSAFRLEGVSAGAIALALTFALLSSAGFEGAAALGEETREPRKAIPRALIWTIVLTSTFFIFVTTVAVWAFGVGPNAMKQFTASGSLPADIANLYVGDGVGDFITAGGAISSFACMVGAQVAAGRILFALSRSGVATPRLRTLSAHGTPVAATLVIGIVTFAFVALAVVCTGAQSFSAFELTSDVAGVVFIGAYAVACAAAARVLWRSDRGRAWAALPVAGIAVLLIVLALQLFPIPSGWELIAPVLGLSVLLGGGVFGRMRGGRAQEAVSQVIVG</sequence>
<proteinExistence type="predicted"/>
<dbReference type="Gene3D" id="1.20.1740.10">
    <property type="entry name" value="Amino acid/polyamine transporter I"/>
    <property type="match status" value="1"/>
</dbReference>
<name>A0A6J7JHT0_9ZZZZ</name>
<dbReference type="GO" id="GO:0022857">
    <property type="term" value="F:transmembrane transporter activity"/>
    <property type="evidence" value="ECO:0007669"/>
    <property type="project" value="InterPro"/>
</dbReference>
<feature type="transmembrane region" description="Helical" evidence="6">
    <location>
        <begin position="228"/>
        <end position="251"/>
    </location>
</feature>
<accession>A0A6J7JHT0</accession>
<keyword evidence="4 6" id="KW-1133">Transmembrane helix</keyword>
<dbReference type="EMBL" id="CAFBNE010000023">
    <property type="protein sequence ID" value="CAB4942101.1"/>
    <property type="molecule type" value="Genomic_DNA"/>
</dbReference>
<evidence type="ECO:0000256" key="6">
    <source>
        <dbReference type="SAM" id="Phobius"/>
    </source>
</evidence>
<protein>
    <submittedName>
        <fullName evidence="7">Unannotated protein</fullName>
    </submittedName>
</protein>
<evidence type="ECO:0000256" key="1">
    <source>
        <dbReference type="ARBA" id="ARBA00004651"/>
    </source>
</evidence>
<dbReference type="PANTHER" id="PTHR42770:SF7">
    <property type="entry name" value="MEMBRANE PROTEIN"/>
    <property type="match status" value="1"/>
</dbReference>
<dbReference type="GO" id="GO:0005886">
    <property type="term" value="C:plasma membrane"/>
    <property type="evidence" value="ECO:0007669"/>
    <property type="project" value="UniProtKB-SubCell"/>
</dbReference>
<dbReference type="PANTHER" id="PTHR42770">
    <property type="entry name" value="AMINO ACID TRANSPORTER-RELATED"/>
    <property type="match status" value="1"/>
</dbReference>
<dbReference type="InterPro" id="IPR050367">
    <property type="entry name" value="APC_superfamily"/>
</dbReference>
<evidence type="ECO:0000256" key="2">
    <source>
        <dbReference type="ARBA" id="ARBA00022475"/>
    </source>
</evidence>
<evidence type="ECO:0000256" key="4">
    <source>
        <dbReference type="ARBA" id="ARBA00022989"/>
    </source>
</evidence>
<feature type="transmembrane region" description="Helical" evidence="6">
    <location>
        <begin position="82"/>
        <end position="106"/>
    </location>
</feature>
<comment type="subcellular location">
    <subcellularLocation>
        <location evidence="1">Cell membrane</location>
        <topology evidence="1">Multi-pass membrane protein</topology>
    </subcellularLocation>
</comment>
<feature type="transmembrane region" description="Helical" evidence="6">
    <location>
        <begin position="118"/>
        <end position="135"/>
    </location>
</feature>